<feature type="compositionally biased region" description="Polar residues" evidence="1">
    <location>
        <begin position="634"/>
        <end position="650"/>
    </location>
</feature>
<feature type="region of interest" description="Disordered" evidence="1">
    <location>
        <begin position="317"/>
        <end position="364"/>
    </location>
</feature>
<accession>B7FWA1</accession>
<keyword evidence="5" id="KW-1185">Reference proteome</keyword>
<feature type="compositionally biased region" description="Basic and acidic residues" evidence="1">
    <location>
        <begin position="544"/>
        <end position="565"/>
    </location>
</feature>
<keyword evidence="2" id="KW-0812">Transmembrane</keyword>
<feature type="compositionally biased region" description="Polar residues" evidence="1">
    <location>
        <begin position="612"/>
        <end position="625"/>
    </location>
</feature>
<evidence type="ECO:0000256" key="3">
    <source>
        <dbReference type="SAM" id="SignalP"/>
    </source>
</evidence>
<dbReference type="AlphaFoldDB" id="B7FWA1"/>
<feature type="transmembrane region" description="Helical" evidence="2">
    <location>
        <begin position="293"/>
        <end position="313"/>
    </location>
</feature>
<dbReference type="PaxDb" id="2850-Phatr45043"/>
<dbReference type="InParanoid" id="B7FWA1"/>
<sequence length="775" mass="84519">MRVPSFVWILPFVQAVGATTFSGATRSLSTTALTTASTSRDRALAENAVPSQSTTFAFDLTPVALQFSTSLPPAYDVSQLLKTDAPTLSNELEALKSLMRSTLIEFMLESFELQLNKEAQSAAFVPELLYGRTAMEYDLALYFRSTDQSDFSTRRLRGLPEAASPQSENAHDQTPLLAIRRMTGASGATELEFYVECVGTVSYPGVPFSSPEQEEQQRNQIQAILARWVEDSLTEDAPLLQTNLQSLDHVVADNISRFEILFGIQPGKSTYGSVEGFSSGLQSQDNRSAQQKLLLAFLILMGTAVVTGGLYVVRKRRRRPKKSSSPLSRGYPNPVDPWTGRKPSPNIATKSLPGRSGDGIDDSTLQTSDLWLQSNRPDLFSALQKVSPTKTDITTTIHDEDDPAIHSTSRQNSWERFLHRHVLARRSTDESRLSMVDDINASQSDTVDVDSRWWNKLASVLHQQHQFSHEDDDHDRKAYPFAFSDFPRSDGSPCLIYSEESGESPGRDGGNGTTSVLRKGPPPGAFSMANPAGVSEDAPDDDFSEKMERIVATRRRFYDQEHGVVKDPAQGDQAAPSRGIQPRRHEVESDLQEIEASMGVTSSTRGVVPKVTPSNSAHGPGTSNLLDAWDTGLIASQTSGSPQKNSTIAGPSSRGSPAARFPPAAAFKLAARNGAPLDASASPPSSLTRPPIAPRGSSVSYENKQQPHETTGAEENARSDNKTPIRRKQRSTQRQTSSRGTQARSNLSEPGDSRRANVNAEDVMTLGIAAYTKFV</sequence>
<feature type="region of interest" description="Disordered" evidence="1">
    <location>
        <begin position="492"/>
        <end position="763"/>
    </location>
</feature>
<reference evidence="5" key="2">
    <citation type="submission" date="2008-08" db="EMBL/GenBank/DDBJ databases">
        <authorList>
            <consortium name="Diatom Consortium"/>
            <person name="Grigoriev I."/>
            <person name="Grimwood J."/>
            <person name="Kuo A."/>
            <person name="Otillar R.P."/>
            <person name="Salamov A."/>
            <person name="Detter J.C."/>
            <person name="Lindquist E."/>
            <person name="Shapiro H."/>
            <person name="Lucas S."/>
            <person name="Glavina del Rio T."/>
            <person name="Pitluck S."/>
            <person name="Rokhsar D."/>
            <person name="Bowler C."/>
        </authorList>
    </citation>
    <scope>GENOME REANNOTATION</scope>
    <source>
        <strain evidence="5">CCAP 1055/1</strain>
    </source>
</reference>
<feature type="compositionally biased region" description="Low complexity" evidence="1">
    <location>
        <begin position="732"/>
        <end position="745"/>
    </location>
</feature>
<dbReference type="RefSeq" id="XP_002179345.1">
    <property type="nucleotide sequence ID" value="XM_002179309.1"/>
</dbReference>
<dbReference type="HOGENOM" id="CLU_361121_0_0_1"/>
<feature type="compositionally biased region" description="Low complexity" evidence="1">
    <location>
        <begin position="651"/>
        <end position="687"/>
    </location>
</feature>
<evidence type="ECO:0000256" key="1">
    <source>
        <dbReference type="SAM" id="MobiDB-lite"/>
    </source>
</evidence>
<keyword evidence="2" id="KW-0472">Membrane</keyword>
<evidence type="ECO:0000313" key="5">
    <source>
        <dbReference type="Proteomes" id="UP000000759"/>
    </source>
</evidence>
<dbReference type="KEGG" id="pti:PHATRDRAFT_45043"/>
<evidence type="ECO:0000256" key="2">
    <source>
        <dbReference type="SAM" id="Phobius"/>
    </source>
</evidence>
<protein>
    <submittedName>
        <fullName evidence="4">Uncharacterized protein</fullName>
    </submittedName>
</protein>
<feature type="chain" id="PRO_5002855093" evidence="3">
    <location>
        <begin position="19"/>
        <end position="775"/>
    </location>
</feature>
<keyword evidence="3" id="KW-0732">Signal</keyword>
<dbReference type="Proteomes" id="UP000000759">
    <property type="component" value="Chromosome 6"/>
</dbReference>
<gene>
    <name evidence="4" type="ORF">PHATRDRAFT_45043</name>
</gene>
<evidence type="ECO:0000313" key="4">
    <source>
        <dbReference type="EMBL" id="EEC49168.1"/>
    </source>
</evidence>
<organism evidence="4 5">
    <name type="scientific">Phaeodactylum tricornutum (strain CCAP 1055/1)</name>
    <dbReference type="NCBI Taxonomy" id="556484"/>
    <lineage>
        <taxon>Eukaryota</taxon>
        <taxon>Sar</taxon>
        <taxon>Stramenopiles</taxon>
        <taxon>Ochrophyta</taxon>
        <taxon>Bacillariophyta</taxon>
        <taxon>Bacillariophyceae</taxon>
        <taxon>Bacillariophycidae</taxon>
        <taxon>Naviculales</taxon>
        <taxon>Phaeodactylaceae</taxon>
        <taxon>Phaeodactylum</taxon>
    </lineage>
</organism>
<reference evidence="4 5" key="1">
    <citation type="journal article" date="2008" name="Nature">
        <title>The Phaeodactylum genome reveals the evolutionary history of diatom genomes.</title>
        <authorList>
            <person name="Bowler C."/>
            <person name="Allen A.E."/>
            <person name="Badger J.H."/>
            <person name="Grimwood J."/>
            <person name="Jabbari K."/>
            <person name="Kuo A."/>
            <person name="Maheswari U."/>
            <person name="Martens C."/>
            <person name="Maumus F."/>
            <person name="Otillar R.P."/>
            <person name="Rayko E."/>
            <person name="Salamov A."/>
            <person name="Vandepoele K."/>
            <person name="Beszteri B."/>
            <person name="Gruber A."/>
            <person name="Heijde M."/>
            <person name="Katinka M."/>
            <person name="Mock T."/>
            <person name="Valentin K."/>
            <person name="Verret F."/>
            <person name="Berges J.A."/>
            <person name="Brownlee C."/>
            <person name="Cadoret J.P."/>
            <person name="Chiovitti A."/>
            <person name="Choi C.J."/>
            <person name="Coesel S."/>
            <person name="De Martino A."/>
            <person name="Detter J.C."/>
            <person name="Durkin C."/>
            <person name="Falciatore A."/>
            <person name="Fournet J."/>
            <person name="Haruta M."/>
            <person name="Huysman M.J."/>
            <person name="Jenkins B.D."/>
            <person name="Jiroutova K."/>
            <person name="Jorgensen R.E."/>
            <person name="Joubert Y."/>
            <person name="Kaplan A."/>
            <person name="Kroger N."/>
            <person name="Kroth P.G."/>
            <person name="La Roche J."/>
            <person name="Lindquist E."/>
            <person name="Lommer M."/>
            <person name="Martin-Jezequel V."/>
            <person name="Lopez P.J."/>
            <person name="Lucas S."/>
            <person name="Mangogna M."/>
            <person name="McGinnis K."/>
            <person name="Medlin L.K."/>
            <person name="Montsant A."/>
            <person name="Oudot-Le Secq M.P."/>
            <person name="Napoli C."/>
            <person name="Obornik M."/>
            <person name="Parker M.S."/>
            <person name="Petit J.L."/>
            <person name="Porcel B.M."/>
            <person name="Poulsen N."/>
            <person name="Robison M."/>
            <person name="Rychlewski L."/>
            <person name="Rynearson T.A."/>
            <person name="Schmutz J."/>
            <person name="Shapiro H."/>
            <person name="Siaut M."/>
            <person name="Stanley M."/>
            <person name="Sussman M.R."/>
            <person name="Taylor A.R."/>
            <person name="Vardi A."/>
            <person name="von Dassow P."/>
            <person name="Vyverman W."/>
            <person name="Willis A."/>
            <person name="Wyrwicz L.S."/>
            <person name="Rokhsar D.S."/>
            <person name="Weissenbach J."/>
            <person name="Armbrust E.V."/>
            <person name="Green B.R."/>
            <person name="Van de Peer Y."/>
            <person name="Grigoriev I.V."/>
        </authorList>
    </citation>
    <scope>NUCLEOTIDE SEQUENCE [LARGE SCALE GENOMIC DNA]</scope>
    <source>
        <strain evidence="4 5">CCAP 1055/1</strain>
    </source>
</reference>
<dbReference type="GeneID" id="7199923"/>
<name>B7FWA1_PHATC</name>
<feature type="signal peptide" evidence="3">
    <location>
        <begin position="1"/>
        <end position="18"/>
    </location>
</feature>
<proteinExistence type="predicted"/>
<dbReference type="EMBL" id="CM000609">
    <property type="protein sequence ID" value="EEC49168.1"/>
    <property type="molecule type" value="Genomic_DNA"/>
</dbReference>
<keyword evidence="2" id="KW-1133">Transmembrane helix</keyword>